<evidence type="ECO:0008006" key="2">
    <source>
        <dbReference type="Google" id="ProtNLM"/>
    </source>
</evidence>
<reference evidence="1" key="1">
    <citation type="journal article" date="2007" name="Appl. Environ. Microbiol.">
        <title>Sequence characterization and comparative analysis of three plasmids isolated from environmental Vibrio spp.</title>
        <authorList>
            <person name="Hazen T.H."/>
            <person name="Wu D."/>
            <person name="Eisen J.A."/>
            <person name="Sobecky P.A."/>
        </authorList>
    </citation>
    <scope>NUCLEOTIDE SEQUENCE [LARGE SCALE GENOMIC DNA]</scope>
    <source>
        <strain evidence="1">23023</strain>
        <plasmid evidence="1">p23023</plasmid>
    </source>
</reference>
<geneLocation type="plasmid" evidence="1">
    <name>p23023</name>
</geneLocation>
<keyword evidence="1" id="KW-0614">Plasmid</keyword>
<organism evidence="1">
    <name type="scientific">Vibrio sp. 23023</name>
    <dbReference type="NCBI Taxonomy" id="452803"/>
    <lineage>
        <taxon>Bacteria</taxon>
        <taxon>Pseudomonadati</taxon>
        <taxon>Pseudomonadota</taxon>
        <taxon>Gammaproteobacteria</taxon>
        <taxon>Vibrionales</taxon>
        <taxon>Vibrionaceae</taxon>
        <taxon>Vibrio</taxon>
    </lineage>
</organism>
<dbReference type="AlphaFoldDB" id="A9M4N6"/>
<name>A9M4N6_9VIBR</name>
<dbReference type="EMBL" id="CP000755">
    <property type="protein sequence ID" value="ABX77023.1"/>
    <property type="molecule type" value="Genomic_DNA"/>
</dbReference>
<protein>
    <recommendedName>
        <fullName evidence="2">Transcriptional regulator</fullName>
    </recommendedName>
</protein>
<evidence type="ECO:0000313" key="1">
    <source>
        <dbReference type="EMBL" id="ABX77023.1"/>
    </source>
</evidence>
<dbReference type="RefSeq" id="WP_012219835.1">
    <property type="nucleotide sequence ID" value="NC_010112.1"/>
</dbReference>
<proteinExistence type="predicted"/>
<sequence>MPCISEFYGILIYIYWNDHQPPHFHAKYSEFEILVNINTLEVIEGKFPKRARAMVLEWASEHRAELIEDWDLCRAKQHPNKIAPLS</sequence>
<gene>
    <name evidence="1" type="ORF">BMSA_0018</name>
</gene>
<dbReference type="InterPro" id="IPR025427">
    <property type="entry name" value="DUF4160"/>
</dbReference>
<dbReference type="Pfam" id="PF13711">
    <property type="entry name" value="DUF4160"/>
    <property type="match status" value="1"/>
</dbReference>
<accession>A9M4N6</accession>